<proteinExistence type="predicted"/>
<dbReference type="PATRIC" id="fig|86416.3.peg.4258"/>
<feature type="transmembrane region" description="Helical" evidence="1">
    <location>
        <begin position="75"/>
        <end position="97"/>
    </location>
</feature>
<reference evidence="2 3" key="1">
    <citation type="submission" date="2012-01" db="EMBL/GenBank/DDBJ databases">
        <title>Complete sequence of chromosome of Clostridium pasteurianum BC1.</title>
        <authorList>
            <consortium name="US DOE Joint Genome Institute"/>
            <person name="Lucas S."/>
            <person name="Han J."/>
            <person name="Lapidus A."/>
            <person name="Cheng J.-F."/>
            <person name="Goodwin L."/>
            <person name="Pitluck S."/>
            <person name="Peters L."/>
            <person name="Mikhailova N."/>
            <person name="Teshima H."/>
            <person name="Detter J.C."/>
            <person name="Han C."/>
            <person name="Tapia R."/>
            <person name="Land M."/>
            <person name="Hauser L."/>
            <person name="Kyrpides N."/>
            <person name="Ivanova N."/>
            <person name="Pagani I."/>
            <person name="Dunn J."/>
            <person name="Taghavi S."/>
            <person name="Francis A."/>
            <person name="van der Lelie D."/>
            <person name="Woyke T."/>
        </authorList>
    </citation>
    <scope>NUCLEOTIDE SEQUENCE [LARGE SCALE GENOMIC DNA]</scope>
    <source>
        <strain evidence="2 3">BC1</strain>
    </source>
</reference>
<feature type="transmembrane region" description="Helical" evidence="1">
    <location>
        <begin position="257"/>
        <end position="277"/>
    </location>
</feature>
<dbReference type="GO" id="GO:0009390">
    <property type="term" value="C:dimethyl sulfoxide reductase complex"/>
    <property type="evidence" value="ECO:0007669"/>
    <property type="project" value="TreeGrafter"/>
</dbReference>
<dbReference type="Pfam" id="PF04976">
    <property type="entry name" value="DmsC"/>
    <property type="match status" value="1"/>
</dbReference>
<dbReference type="eggNOG" id="COG3302">
    <property type="taxonomic scope" value="Bacteria"/>
</dbReference>
<dbReference type="PANTHER" id="PTHR38095:SF2">
    <property type="entry name" value="ANAEROBIC DIMETHYL SULFOXIDE REDUCTASE CHAIN C"/>
    <property type="match status" value="1"/>
</dbReference>
<keyword evidence="1" id="KW-1133">Transmembrane helix</keyword>
<feature type="transmembrane region" description="Helical" evidence="1">
    <location>
        <begin position="37"/>
        <end position="55"/>
    </location>
</feature>
<dbReference type="STRING" id="86416.Clopa_4251"/>
<feature type="transmembrane region" description="Helical" evidence="1">
    <location>
        <begin position="127"/>
        <end position="144"/>
    </location>
</feature>
<dbReference type="EMBL" id="CP003261">
    <property type="protein sequence ID" value="AGK98974.1"/>
    <property type="molecule type" value="Genomic_DNA"/>
</dbReference>
<evidence type="ECO:0000313" key="3">
    <source>
        <dbReference type="Proteomes" id="UP000013523"/>
    </source>
</evidence>
<name>R4KEI0_CLOPA</name>
<dbReference type="Gene3D" id="1.20.1630.10">
    <property type="entry name" value="Formate dehydrogenase/DMSO reductase domain"/>
    <property type="match status" value="1"/>
</dbReference>
<dbReference type="KEGG" id="cpas:Clopa_4251"/>
<dbReference type="InterPro" id="IPR007059">
    <property type="entry name" value="DmsC"/>
</dbReference>
<evidence type="ECO:0000313" key="2">
    <source>
        <dbReference type="EMBL" id="AGK98974.1"/>
    </source>
</evidence>
<dbReference type="AlphaFoldDB" id="R4KEI0"/>
<feature type="transmembrane region" description="Helical" evidence="1">
    <location>
        <begin position="218"/>
        <end position="237"/>
    </location>
</feature>
<feature type="transmembrane region" description="Helical" evidence="1">
    <location>
        <begin position="104"/>
        <end position="121"/>
    </location>
</feature>
<organism evidence="2 3">
    <name type="scientific">Clostridium pasteurianum BC1</name>
    <dbReference type="NCBI Taxonomy" id="86416"/>
    <lineage>
        <taxon>Bacteria</taxon>
        <taxon>Bacillati</taxon>
        <taxon>Bacillota</taxon>
        <taxon>Clostridia</taxon>
        <taxon>Eubacteriales</taxon>
        <taxon>Clostridiaceae</taxon>
        <taxon>Clostridium</taxon>
    </lineage>
</organism>
<keyword evidence="1" id="KW-0812">Transmembrane</keyword>
<evidence type="ECO:0000256" key="1">
    <source>
        <dbReference type="SAM" id="Phobius"/>
    </source>
</evidence>
<dbReference type="RefSeq" id="WP_015617248.1">
    <property type="nucleotide sequence ID" value="NC_021182.1"/>
</dbReference>
<dbReference type="PANTHER" id="PTHR38095">
    <property type="entry name" value="ANAEROBIC DIMETHYL SULFOXIDE REDUCTASE CHAIN YNFH"/>
    <property type="match status" value="1"/>
</dbReference>
<feature type="transmembrane region" description="Helical" evidence="1">
    <location>
        <begin position="298"/>
        <end position="320"/>
    </location>
</feature>
<dbReference type="OrthoDB" id="2083322at2"/>
<keyword evidence="3" id="KW-1185">Reference proteome</keyword>
<accession>R4KEI0</accession>
<dbReference type="GO" id="GO:0019645">
    <property type="term" value="P:anaerobic electron transport chain"/>
    <property type="evidence" value="ECO:0007669"/>
    <property type="project" value="InterPro"/>
</dbReference>
<gene>
    <name evidence="2" type="ORF">Clopa_4251</name>
</gene>
<dbReference type="GO" id="GO:0005886">
    <property type="term" value="C:plasma membrane"/>
    <property type="evidence" value="ECO:0007669"/>
    <property type="project" value="TreeGrafter"/>
</dbReference>
<feature type="transmembrane region" description="Helical" evidence="1">
    <location>
        <begin position="156"/>
        <end position="175"/>
    </location>
</feature>
<dbReference type="HOGENOM" id="CLU_064909_1_1_9"/>
<feature type="transmembrane region" description="Helical" evidence="1">
    <location>
        <begin position="6"/>
        <end position="25"/>
    </location>
</feature>
<feature type="transmembrane region" description="Helical" evidence="1">
    <location>
        <begin position="181"/>
        <end position="206"/>
    </location>
</feature>
<keyword evidence="1" id="KW-0472">Membrane</keyword>
<sequence length="328" mass="36016">MSELGLLIFSIGIESSVGIILFLAIIKLKNKDSIKKLPIIIAAAFIIIGVFAYWLNLGQPFKMVNTLKNIKSSWLSRAILFSGILATLNVINAIITFVKPSQRIIQIILTLLAVAIGLTGLSKEILFFGILIALIVVNAIITFVKPSSKLAQNIFIWLSAVIGLIDIAIIGNVYTFTGIPYWNGITTFINFYTSVILVGGILYYSSDYRDQTEKSKKFIGAAILSALIVQIVSEIFYRSNLSALGAASASGRLLYGNGILVVLKYLFAVFAVIFFFWKGIGEKKYNGKNLIKVGNEAKLLAVAFIIVSAIISKYLFYTIFITTKIGRI</sequence>
<protein>
    <submittedName>
        <fullName evidence="2">DMSO reductase anchor subunit</fullName>
    </submittedName>
</protein>
<dbReference type="GO" id="GO:0009389">
    <property type="term" value="F:dimethyl sulfoxide reductase activity"/>
    <property type="evidence" value="ECO:0007669"/>
    <property type="project" value="TreeGrafter"/>
</dbReference>
<dbReference type="Proteomes" id="UP000013523">
    <property type="component" value="Chromosome"/>
</dbReference>